<dbReference type="OrthoDB" id="464383at2"/>
<evidence type="ECO:0000259" key="1">
    <source>
        <dbReference type="Pfam" id="PF01909"/>
    </source>
</evidence>
<reference evidence="2 3" key="1">
    <citation type="journal article" date="2016" name="Biochim. Biophys. Acta">
        <title>Characterization of red-shifted phycobilisomes isolated from the chlorophyll f-containing cyanobacterium Halomicronema hongdechloris.</title>
        <authorList>
            <person name="Li Y."/>
            <person name="Lin Y."/>
            <person name="Garvey C.J."/>
            <person name="Birch D."/>
            <person name="Corkery R.W."/>
            <person name="Loughlin P.C."/>
            <person name="Scheer H."/>
            <person name="Willows R.D."/>
            <person name="Chen M."/>
        </authorList>
    </citation>
    <scope>NUCLEOTIDE SEQUENCE [LARGE SCALE GENOMIC DNA]</scope>
    <source>
        <strain evidence="2 3">C2206</strain>
    </source>
</reference>
<dbReference type="PANTHER" id="PTHR37030">
    <property type="entry name" value="NUCLEOTIDYLTRANSFERASE"/>
    <property type="match status" value="1"/>
</dbReference>
<dbReference type="Proteomes" id="UP000191901">
    <property type="component" value="Chromosome"/>
</dbReference>
<keyword evidence="3" id="KW-1185">Reference proteome</keyword>
<organism evidence="2 3">
    <name type="scientific">Halomicronema hongdechloris C2206</name>
    <dbReference type="NCBI Taxonomy" id="1641165"/>
    <lineage>
        <taxon>Bacteria</taxon>
        <taxon>Bacillati</taxon>
        <taxon>Cyanobacteriota</taxon>
        <taxon>Cyanophyceae</taxon>
        <taxon>Nodosilineales</taxon>
        <taxon>Nodosilineaceae</taxon>
        <taxon>Halomicronema</taxon>
    </lineage>
</organism>
<dbReference type="CDD" id="cd05403">
    <property type="entry name" value="NT_KNTase_like"/>
    <property type="match status" value="1"/>
</dbReference>
<feature type="domain" description="Polymerase nucleotidyl transferase" evidence="1">
    <location>
        <begin position="14"/>
        <end position="90"/>
    </location>
</feature>
<protein>
    <recommendedName>
        <fullName evidence="1">Polymerase nucleotidyl transferase domain-containing protein</fullName>
    </recommendedName>
</protein>
<dbReference type="RefSeq" id="WP_088430770.1">
    <property type="nucleotide sequence ID" value="NZ_CP021983.2"/>
</dbReference>
<accession>A0A1Z3HS55</accession>
<dbReference type="InterPro" id="IPR002934">
    <property type="entry name" value="Polymerase_NTP_transf_dom"/>
</dbReference>
<dbReference type="InterPro" id="IPR043519">
    <property type="entry name" value="NT_sf"/>
</dbReference>
<dbReference type="STRING" id="1641165.XM38_13155"/>
<dbReference type="EMBL" id="CP021983">
    <property type="protein sequence ID" value="ASC73092.1"/>
    <property type="molecule type" value="Genomic_DNA"/>
</dbReference>
<proteinExistence type="predicted"/>
<dbReference type="Gene3D" id="3.30.460.10">
    <property type="entry name" value="Beta Polymerase, domain 2"/>
    <property type="match status" value="1"/>
</dbReference>
<dbReference type="Pfam" id="PF01909">
    <property type="entry name" value="NTP_transf_2"/>
    <property type="match status" value="1"/>
</dbReference>
<name>A0A1Z3HS55_9CYAN</name>
<dbReference type="AlphaFoldDB" id="A0A1Z3HS55"/>
<sequence length="111" mass="12405">MTSISQDILDDIVVRLVKRCQPEKIILFGSYAYGSPTDDSDLDLLIVVSESDEPQYRRAQKAYGAMWGVKLPTELLVLTRDEVEASAQVKSSLVHQALHHGSVLYGQRDQT</sequence>
<dbReference type="SUPFAM" id="SSF81301">
    <property type="entry name" value="Nucleotidyltransferase"/>
    <property type="match status" value="1"/>
</dbReference>
<evidence type="ECO:0000313" key="3">
    <source>
        <dbReference type="Proteomes" id="UP000191901"/>
    </source>
</evidence>
<dbReference type="GO" id="GO:0016779">
    <property type="term" value="F:nucleotidyltransferase activity"/>
    <property type="evidence" value="ECO:0007669"/>
    <property type="project" value="InterPro"/>
</dbReference>
<dbReference type="PANTHER" id="PTHR37030:SF1">
    <property type="entry name" value="NUCLEOTIDYLTRANSFERASE"/>
    <property type="match status" value="1"/>
</dbReference>
<evidence type="ECO:0000313" key="2">
    <source>
        <dbReference type="EMBL" id="ASC73092.1"/>
    </source>
</evidence>
<gene>
    <name evidence="2" type="ORF">XM38_040540</name>
</gene>
<dbReference type="KEGG" id="hhg:XM38_040540"/>